<organism evidence="2 3">
    <name type="scientific">Rhodoferax potami</name>
    <dbReference type="NCBI Taxonomy" id="3068338"/>
    <lineage>
        <taxon>Bacteria</taxon>
        <taxon>Pseudomonadati</taxon>
        <taxon>Pseudomonadota</taxon>
        <taxon>Betaproteobacteria</taxon>
        <taxon>Burkholderiales</taxon>
        <taxon>Comamonadaceae</taxon>
        <taxon>Rhodoferax</taxon>
    </lineage>
</organism>
<dbReference type="InterPro" id="IPR009057">
    <property type="entry name" value="Homeodomain-like_sf"/>
</dbReference>
<reference evidence="2 3" key="1">
    <citation type="submission" date="2023-08" db="EMBL/GenBank/DDBJ databases">
        <title>Rhodoferax potami sp. nov. and Rhodoferax mekongensis sp. nov., isolated from the Mekong River in Thailand.</title>
        <authorList>
            <person name="Kitikhun S."/>
            <person name="Charoenyingcharoen P."/>
            <person name="Siriarchawattana P."/>
            <person name="Likhitrattanapisal S."/>
            <person name="Nilsakha T."/>
            <person name="Chanpet A."/>
            <person name="Rattanawaree P."/>
            <person name="Ingsriswang S."/>
        </authorList>
    </citation>
    <scope>NUCLEOTIDE SEQUENCE [LARGE SCALE GENOMIC DNA]</scope>
    <source>
        <strain evidence="2 3">TBRC 17660</strain>
    </source>
</reference>
<feature type="domain" description="DNA binding HTH" evidence="1">
    <location>
        <begin position="2"/>
        <end position="42"/>
    </location>
</feature>
<evidence type="ECO:0000313" key="3">
    <source>
        <dbReference type="Proteomes" id="UP001321700"/>
    </source>
</evidence>
<proteinExistence type="predicted"/>
<evidence type="ECO:0000259" key="1">
    <source>
        <dbReference type="Pfam" id="PF02954"/>
    </source>
</evidence>
<evidence type="ECO:0000313" key="2">
    <source>
        <dbReference type="EMBL" id="MDT7518561.1"/>
    </source>
</evidence>
<sequence length="46" mass="4910">MTLEQTEQSLLQKAIAASGGNLSAAARLLNTSRAKLAYRARKHGLV</sequence>
<dbReference type="EMBL" id="JAVBIK010000001">
    <property type="protein sequence ID" value="MDT7518561.1"/>
    <property type="molecule type" value="Genomic_DNA"/>
</dbReference>
<dbReference type="Proteomes" id="UP001321700">
    <property type="component" value="Unassembled WGS sequence"/>
</dbReference>
<dbReference type="RefSeq" id="WP_313874314.1">
    <property type="nucleotide sequence ID" value="NZ_JAVBIK010000001.1"/>
</dbReference>
<protein>
    <submittedName>
        <fullName evidence="2">Helix-turn-helix domain-containing protein</fullName>
    </submittedName>
</protein>
<gene>
    <name evidence="2" type="ORF">RAE19_07560</name>
</gene>
<dbReference type="Gene3D" id="1.10.10.60">
    <property type="entry name" value="Homeodomain-like"/>
    <property type="match status" value="1"/>
</dbReference>
<comment type="caution">
    <text evidence="2">The sequence shown here is derived from an EMBL/GenBank/DDBJ whole genome shotgun (WGS) entry which is preliminary data.</text>
</comment>
<name>A0ABU3KL92_9BURK</name>
<accession>A0ABU3KL92</accession>
<dbReference type="PRINTS" id="PR01590">
    <property type="entry name" value="HTHFIS"/>
</dbReference>
<dbReference type="Pfam" id="PF02954">
    <property type="entry name" value="HTH_8"/>
    <property type="match status" value="1"/>
</dbReference>
<dbReference type="InterPro" id="IPR002197">
    <property type="entry name" value="HTH_Fis"/>
</dbReference>
<dbReference type="SUPFAM" id="SSF46689">
    <property type="entry name" value="Homeodomain-like"/>
    <property type="match status" value="1"/>
</dbReference>
<keyword evidence="3" id="KW-1185">Reference proteome</keyword>